<dbReference type="EMBL" id="CM056793">
    <property type="protein sequence ID" value="KAJ8715138.1"/>
    <property type="molecule type" value="Genomic_DNA"/>
</dbReference>
<name>A0ACC2QEQ2_9NEOP</name>
<evidence type="ECO:0000313" key="1">
    <source>
        <dbReference type="EMBL" id="KAJ8715138.1"/>
    </source>
</evidence>
<accession>A0ACC2QEQ2</accession>
<gene>
    <name evidence="1" type="ORF">PYW08_005119</name>
</gene>
<reference evidence="1" key="1">
    <citation type="submission" date="2023-03" db="EMBL/GenBank/DDBJ databases">
        <title>Chromosome-level genomes of two armyworms, Mythimna separata and Mythimna loreyi, provide insights into the biosynthesis and reception of sex pheromones.</title>
        <authorList>
            <person name="Zhao H."/>
        </authorList>
    </citation>
    <scope>NUCLEOTIDE SEQUENCE</scope>
    <source>
        <strain evidence="1">BeijingLab</strain>
    </source>
</reference>
<evidence type="ECO:0000313" key="2">
    <source>
        <dbReference type="Proteomes" id="UP001231649"/>
    </source>
</evidence>
<proteinExistence type="predicted"/>
<keyword evidence="2" id="KW-1185">Reference proteome</keyword>
<sequence length="827" mass="91318">MSKSAKKLFTSATRIDHHRTPRIPSEERIPRRKSHSQEVIANSKKAAGNNVHELKSPNKPIIHCYTSRDDVCNPVTTKKTAPVKKISFVLPGDPQHELNRDRSTSPIEETSLFQALTPSASPSPTAPRSASLPTVSQPPISPPATSPLTSLSPEIPQTALLLLVWPPPTLLPLASPRLVLAPSTLQPSASPFANLPSAAPPISAPPFPATAHPAWPPSASPPLAPSPCPSMHPAPPSLVSSPCPSMLPAPPLAWYPCSASSLPTPPLPAAPESTEIPCMGTASLPTIPDTLEKVQPKVIEKHELQGESPHLLSEDPKIETPSLSDNNDTATLWKEILTMGMKKDVKEKILESYLIPKDFELLQAPALNPKIKNTLQDSMQDPIVNRDLAFMYNQNQIDEPFRQQPSVPKNGQQAGQCAGIGRPAHWTSTATAANQFKPLLILNVATTSEETDQTASQSQSNRDIVSSKERKRFSQKNKRNGKTPLNEERMDWKDYHRLEVIYNFMDDLEANFPSICTTASIGRSVEGRHLKILKISNSNASNVAVWMDAGIHAREWIAPAVNTYIANHISRNFESLPDFMTNKDWYFLPVVNPDGYHYSHTTDRLWRKSRAFHNGERYGVDLNRNFGIGWGGKGSSEKPNNPFYRGPYPFSEPESAAMRDVFMKSGINFKVYITLHSFGQIIIFPYSCTTAMAPDYVQLLEGATAMSKAIYRTNGQTYKVGISRDVMYASAGTSSDFAHGAAGIPFCYLIELRSKAHKFKLPKEEIEDTGREILNSVIALMQFIDTYKCQKSNDFKVDLQLKRNESALDSCTYLKSANSYSKRNRGG</sequence>
<dbReference type="Proteomes" id="UP001231649">
    <property type="component" value="Chromosome 17"/>
</dbReference>
<organism evidence="1 2">
    <name type="scientific">Mythimna loreyi</name>
    <dbReference type="NCBI Taxonomy" id="667449"/>
    <lineage>
        <taxon>Eukaryota</taxon>
        <taxon>Metazoa</taxon>
        <taxon>Ecdysozoa</taxon>
        <taxon>Arthropoda</taxon>
        <taxon>Hexapoda</taxon>
        <taxon>Insecta</taxon>
        <taxon>Pterygota</taxon>
        <taxon>Neoptera</taxon>
        <taxon>Endopterygota</taxon>
        <taxon>Lepidoptera</taxon>
        <taxon>Glossata</taxon>
        <taxon>Ditrysia</taxon>
        <taxon>Noctuoidea</taxon>
        <taxon>Noctuidae</taxon>
        <taxon>Noctuinae</taxon>
        <taxon>Hadenini</taxon>
        <taxon>Mythimna</taxon>
    </lineage>
</organism>
<comment type="caution">
    <text evidence="1">The sequence shown here is derived from an EMBL/GenBank/DDBJ whole genome shotgun (WGS) entry which is preliminary data.</text>
</comment>
<protein>
    <submittedName>
        <fullName evidence="1">Uncharacterized protein</fullName>
    </submittedName>
</protein>